<keyword evidence="2" id="KW-1133">Transmembrane helix</keyword>
<feature type="transmembrane region" description="Helical" evidence="2">
    <location>
        <begin position="400"/>
        <end position="433"/>
    </location>
</feature>
<keyword evidence="1" id="KW-0862">Zinc</keyword>
<accession>A0ABQ5IGN0</accession>
<evidence type="ECO:0000313" key="5">
    <source>
        <dbReference type="Proteomes" id="UP001151760"/>
    </source>
</evidence>
<sequence>MKSYVPLCLNNIYAYNIMTMQIDEDAMEEIDIRWQVAMITARIRKFMRKTGRPIDLKPKNGITFDKSKIECFNCQKLGHFARECRFAKYQENRANGRQEKRIVAIEDSNSKALVATDNNEDIDWTKEFDAEPVTYAMMALTEVEQDDWSMEFDAEHVHFGQDGLGDFDWSNKADDTPVSLALMATNSEVPYCSKCSKSYKKLLESYQTERDNFQKARTEILGYQMSLESLEVICLKHMKRMNMHGVIILQNEVLNIESSNSMESNISSGDETLTDSTYENFKREKAYKAVPPPTGTIIPPRANVSFTGIDELVIRNKVVDQEKTKSSQSAIDRNKVKSLSLSLSRIAIVNLLSAIAIAIAIGIVIGIAIGIVIGIVIVGIRGIGIAIVIGHRYLLSDIGIVIAVAIGIVIAIAIAIGIVISIGIGIAIGIGIVSHQYRVVISAIGTASLYRDQYRGIMVSHGRGRYRGRYRSRYWYRDRDRYRYRDRYRGRYRGLVIAVGIAVFGIGIGIAVIGIASSVCGLRYRGRYAVGIAVVLALR</sequence>
<evidence type="ECO:0000256" key="2">
    <source>
        <dbReference type="SAM" id="Phobius"/>
    </source>
</evidence>
<keyword evidence="2" id="KW-0812">Transmembrane</keyword>
<evidence type="ECO:0000259" key="3">
    <source>
        <dbReference type="PROSITE" id="PS50158"/>
    </source>
</evidence>
<evidence type="ECO:0000256" key="1">
    <source>
        <dbReference type="PROSITE-ProRule" id="PRU00047"/>
    </source>
</evidence>
<feature type="transmembrane region" description="Helical" evidence="2">
    <location>
        <begin position="347"/>
        <end position="380"/>
    </location>
</feature>
<protein>
    <submittedName>
        <fullName evidence="4">Ribonuclease H-like domain-containing protein</fullName>
    </submittedName>
</protein>
<comment type="caution">
    <text evidence="4">The sequence shown here is derived from an EMBL/GenBank/DDBJ whole genome shotgun (WGS) entry which is preliminary data.</text>
</comment>
<keyword evidence="5" id="KW-1185">Reference proteome</keyword>
<reference evidence="4" key="1">
    <citation type="journal article" date="2022" name="Int. J. Mol. Sci.">
        <title>Draft Genome of Tanacetum Coccineum: Genomic Comparison of Closely Related Tanacetum-Family Plants.</title>
        <authorList>
            <person name="Yamashiro T."/>
            <person name="Shiraishi A."/>
            <person name="Nakayama K."/>
            <person name="Satake H."/>
        </authorList>
    </citation>
    <scope>NUCLEOTIDE SEQUENCE</scope>
</reference>
<keyword evidence="2" id="KW-0472">Membrane</keyword>
<keyword evidence="1" id="KW-0479">Metal-binding</keyword>
<dbReference type="SMART" id="SM00343">
    <property type="entry name" value="ZnF_C2HC"/>
    <property type="match status" value="1"/>
</dbReference>
<feature type="transmembrane region" description="Helical" evidence="2">
    <location>
        <begin position="495"/>
        <end position="516"/>
    </location>
</feature>
<gene>
    <name evidence="4" type="ORF">Tco_1094367</name>
</gene>
<dbReference type="InterPro" id="IPR001878">
    <property type="entry name" value="Znf_CCHC"/>
</dbReference>
<dbReference type="PROSITE" id="PS50158">
    <property type="entry name" value="ZF_CCHC"/>
    <property type="match status" value="1"/>
</dbReference>
<dbReference type="EMBL" id="BQNB010020714">
    <property type="protein sequence ID" value="GJT98849.1"/>
    <property type="molecule type" value="Genomic_DNA"/>
</dbReference>
<keyword evidence="1" id="KW-0863">Zinc-finger</keyword>
<reference evidence="4" key="2">
    <citation type="submission" date="2022-01" db="EMBL/GenBank/DDBJ databases">
        <authorList>
            <person name="Yamashiro T."/>
            <person name="Shiraishi A."/>
            <person name="Satake H."/>
            <person name="Nakayama K."/>
        </authorList>
    </citation>
    <scope>NUCLEOTIDE SEQUENCE</scope>
</reference>
<name>A0ABQ5IGN0_9ASTR</name>
<proteinExistence type="predicted"/>
<feature type="domain" description="CCHC-type" evidence="3">
    <location>
        <begin position="71"/>
        <end position="85"/>
    </location>
</feature>
<dbReference type="Gene3D" id="4.10.60.10">
    <property type="entry name" value="Zinc finger, CCHC-type"/>
    <property type="match status" value="1"/>
</dbReference>
<organism evidence="4 5">
    <name type="scientific">Tanacetum coccineum</name>
    <dbReference type="NCBI Taxonomy" id="301880"/>
    <lineage>
        <taxon>Eukaryota</taxon>
        <taxon>Viridiplantae</taxon>
        <taxon>Streptophyta</taxon>
        <taxon>Embryophyta</taxon>
        <taxon>Tracheophyta</taxon>
        <taxon>Spermatophyta</taxon>
        <taxon>Magnoliopsida</taxon>
        <taxon>eudicotyledons</taxon>
        <taxon>Gunneridae</taxon>
        <taxon>Pentapetalae</taxon>
        <taxon>asterids</taxon>
        <taxon>campanulids</taxon>
        <taxon>Asterales</taxon>
        <taxon>Asteraceae</taxon>
        <taxon>Asteroideae</taxon>
        <taxon>Anthemideae</taxon>
        <taxon>Anthemidinae</taxon>
        <taxon>Tanacetum</taxon>
    </lineage>
</organism>
<dbReference type="Pfam" id="PF00098">
    <property type="entry name" value="zf-CCHC"/>
    <property type="match status" value="1"/>
</dbReference>
<dbReference type="Proteomes" id="UP001151760">
    <property type="component" value="Unassembled WGS sequence"/>
</dbReference>
<evidence type="ECO:0000313" key="4">
    <source>
        <dbReference type="EMBL" id="GJT98849.1"/>
    </source>
</evidence>
<dbReference type="SUPFAM" id="SSF57756">
    <property type="entry name" value="Retrovirus zinc finger-like domains"/>
    <property type="match status" value="1"/>
</dbReference>
<dbReference type="InterPro" id="IPR036875">
    <property type="entry name" value="Znf_CCHC_sf"/>
</dbReference>